<name>A0A078BC17_STYLE</name>
<evidence type="ECO:0000313" key="4">
    <source>
        <dbReference type="Proteomes" id="UP000039865"/>
    </source>
</evidence>
<reference evidence="3 4" key="1">
    <citation type="submission" date="2014-06" db="EMBL/GenBank/DDBJ databases">
        <authorList>
            <person name="Swart Estienne"/>
        </authorList>
    </citation>
    <scope>NUCLEOTIDE SEQUENCE [LARGE SCALE GENOMIC DNA]</scope>
    <source>
        <strain evidence="3 4">130c</strain>
    </source>
</reference>
<dbReference type="PANTHER" id="PTHR40515:SF1">
    <property type="entry name" value="CILIA- AND FLAGELLA-ASSOCIATED PROTEIN 157"/>
    <property type="match status" value="1"/>
</dbReference>
<evidence type="ECO:0008006" key="5">
    <source>
        <dbReference type="Google" id="ProtNLM"/>
    </source>
</evidence>
<dbReference type="InParanoid" id="A0A078BC17"/>
<gene>
    <name evidence="3" type="primary">Contig15404.g16424</name>
    <name evidence="3" type="ORF">STYLEM_19944</name>
</gene>
<accession>A0A078BC17</accession>
<feature type="coiled-coil region" evidence="1">
    <location>
        <begin position="167"/>
        <end position="201"/>
    </location>
</feature>
<evidence type="ECO:0000256" key="1">
    <source>
        <dbReference type="SAM" id="Coils"/>
    </source>
</evidence>
<organism evidence="3 4">
    <name type="scientific">Stylonychia lemnae</name>
    <name type="common">Ciliate</name>
    <dbReference type="NCBI Taxonomy" id="5949"/>
    <lineage>
        <taxon>Eukaryota</taxon>
        <taxon>Sar</taxon>
        <taxon>Alveolata</taxon>
        <taxon>Ciliophora</taxon>
        <taxon>Intramacronucleata</taxon>
        <taxon>Spirotrichea</taxon>
        <taxon>Stichotrichia</taxon>
        <taxon>Sporadotrichida</taxon>
        <taxon>Oxytrichidae</taxon>
        <taxon>Stylonychinae</taxon>
        <taxon>Stylonychia</taxon>
    </lineage>
</organism>
<keyword evidence="1" id="KW-0175">Coiled coil</keyword>
<evidence type="ECO:0000313" key="3">
    <source>
        <dbReference type="EMBL" id="CDW90797.1"/>
    </source>
</evidence>
<feature type="region of interest" description="Disordered" evidence="2">
    <location>
        <begin position="35"/>
        <end position="56"/>
    </location>
</feature>
<dbReference type="AlphaFoldDB" id="A0A078BC17"/>
<dbReference type="OrthoDB" id="299625at2759"/>
<dbReference type="Proteomes" id="UP000039865">
    <property type="component" value="Unassembled WGS sequence"/>
</dbReference>
<sequence>MSKHSSLNERVNSINVIDQLNNSITQAYVQNTNMSIDQRSRSQYSKQSSSKMDSDANFFKGKKASQQLEQELQQQLFVTGLLERQRAPHIETQQKLEKCVDGIEDQFGNVLNRHENDFVNAYRGHMVKVQKELQYLRNKASETAGKILNDDSITNLQDQIGRFKSAAINLDRILEIQKREVQKLKSKELNINEDRKFLKEQTKDAMKHNKLLQVALKKTTQQNKLIREFLEKNKVKRPRPGSPDRCQLSPRQIINQTMAQFREPFITQQVPTEINDQNIPNNNQDYTAKNLLQMQKNMISHEMLSQDSQDFKIKEFVQDLFKRGYSKEKIELKIAKFFKLYDLSRDERIDTLQRRLENQKRNNLKIKNYKAQDYSEKSEIENLFLDCVDECKRDLLKKKAMNASQAKFSNNMIVESTSSDHQALMEQVILNKETLITVFEQVFGTGGFVGAAIGNLEHQLKNKKFSLGANQSISYFSNATTKENQSEEAERFHQIMTAPIENLINNMSEFSNSQTRIGIRKFSNNDTSIHTNKRAQTAGGGQKYSSQVNTALTYYNDSAPIPEYEPDRYITNIRAVTSHSQKRDSFLVQGDKSRQNNIKPQSSSKERSFSVKNGKLVMNHAANMNISIKQ</sequence>
<dbReference type="EMBL" id="CCKQ01018811">
    <property type="protein sequence ID" value="CDW90797.1"/>
    <property type="molecule type" value="Genomic_DNA"/>
</dbReference>
<feature type="compositionally biased region" description="Low complexity" evidence="2">
    <location>
        <begin position="41"/>
        <end position="51"/>
    </location>
</feature>
<keyword evidence="4" id="KW-1185">Reference proteome</keyword>
<evidence type="ECO:0000256" key="2">
    <source>
        <dbReference type="SAM" id="MobiDB-lite"/>
    </source>
</evidence>
<dbReference type="PANTHER" id="PTHR40515">
    <property type="entry name" value="CILIA- AND FLAGELLA-ASSOCIATED PROTEIN 157"/>
    <property type="match status" value="1"/>
</dbReference>
<protein>
    <recommendedName>
        <fullName evidence="5">Myosin heavy chain</fullName>
    </recommendedName>
</protein>
<feature type="region of interest" description="Disordered" evidence="2">
    <location>
        <begin position="580"/>
        <end position="612"/>
    </location>
</feature>
<proteinExistence type="predicted"/>